<gene>
    <name evidence="1" type="ordered locus">XC_0426</name>
</gene>
<dbReference type="KEGG" id="xcb:XC_0426"/>
<dbReference type="GeneID" id="58011728"/>
<evidence type="ECO:0000313" key="1">
    <source>
        <dbReference type="EMBL" id="AAY47510.1"/>
    </source>
</evidence>
<name>A0A0H2X4S6_XANC8</name>
<organism evidence="1 2">
    <name type="scientific">Xanthomonas campestris pv. campestris (strain 8004)</name>
    <dbReference type="NCBI Taxonomy" id="314565"/>
    <lineage>
        <taxon>Bacteria</taxon>
        <taxon>Pseudomonadati</taxon>
        <taxon>Pseudomonadota</taxon>
        <taxon>Gammaproteobacteria</taxon>
        <taxon>Lysobacterales</taxon>
        <taxon>Lysobacteraceae</taxon>
        <taxon>Xanthomonas</taxon>
    </lineage>
</organism>
<dbReference type="EMBL" id="CP000050">
    <property type="protein sequence ID" value="AAY47510.1"/>
    <property type="molecule type" value="Genomic_DNA"/>
</dbReference>
<proteinExistence type="predicted"/>
<dbReference type="AlphaFoldDB" id="A0A0H2X4S6"/>
<dbReference type="RefSeq" id="WP_011035666.1">
    <property type="nucleotide sequence ID" value="NC_007086.1"/>
</dbReference>
<protein>
    <recommendedName>
        <fullName evidence="3">DUF2934 domain-containing protein</fullName>
    </recommendedName>
</protein>
<reference evidence="1 2" key="1">
    <citation type="journal article" date="2005" name="Genome Res.">
        <title>Comparative and functional genomic analyses of the pathogenicity of phytopathogen Xanthomonas campestris pv. campestris.</title>
        <authorList>
            <person name="Qian W."/>
            <person name="Jia Y."/>
            <person name="Ren S.X."/>
            <person name="He Y.Q."/>
            <person name="Feng J.X."/>
            <person name="Lu L.F."/>
            <person name="Sun Q."/>
            <person name="Ying G."/>
            <person name="Tang D.J."/>
            <person name="Tang H."/>
            <person name="Wu W."/>
            <person name="Hao P."/>
            <person name="Wang L."/>
            <person name="Jiang B.L."/>
            <person name="Zeng S."/>
            <person name="Gu W.Y."/>
            <person name="Lu G."/>
            <person name="Rong L."/>
            <person name="Tian Y."/>
            <person name="Yao Z."/>
            <person name="Fu G."/>
            <person name="Chen B."/>
            <person name="Fang R."/>
            <person name="Qiang B."/>
            <person name="Chen Z."/>
            <person name="Zhao G.P."/>
            <person name="Tang J.L."/>
            <person name="He C."/>
        </authorList>
    </citation>
    <scope>NUCLEOTIDE SEQUENCE [LARGE SCALE GENOMIC DNA]</scope>
    <source>
        <strain evidence="1 2">8004</strain>
    </source>
</reference>
<dbReference type="InterPro" id="IPR021327">
    <property type="entry name" value="DUF2934"/>
</dbReference>
<dbReference type="HOGENOM" id="CLU_203979_0_0_6"/>
<evidence type="ECO:0000313" key="2">
    <source>
        <dbReference type="Proteomes" id="UP000000420"/>
    </source>
</evidence>
<dbReference type="Proteomes" id="UP000000420">
    <property type="component" value="Chromosome"/>
</dbReference>
<evidence type="ECO:0008006" key="3">
    <source>
        <dbReference type="Google" id="ProtNLM"/>
    </source>
</evidence>
<sequence>MNDTQRQARLRQLAQEIWEAEGRPDGHADRHWAMAERLVEAEIRAAEQGAAAPAGPRIVASS</sequence>
<dbReference type="Pfam" id="PF11154">
    <property type="entry name" value="DUF2934"/>
    <property type="match status" value="1"/>
</dbReference>
<accession>A0A0H2X4S6</accession>